<gene>
    <name evidence="3" type="ORF">EIP75_21495</name>
</gene>
<sequence>MTKNDQQDLRLVRVFPEDLEKVLASLPRTSERTKDWCRDFFVRGLSTVEIGRSYGVEPQHVGNKVRAIRAKLADQASPLSYVEVTLSVPIAIAQEMQALYSDAEVMASREVAEETLQPILKALATARKKAKEAR</sequence>
<keyword evidence="2" id="KW-0804">Transcription</keyword>
<keyword evidence="4" id="KW-1185">Reference proteome</keyword>
<dbReference type="EMBL" id="RSED01000026">
    <property type="protein sequence ID" value="RRS01154.1"/>
    <property type="molecule type" value="Genomic_DNA"/>
</dbReference>
<evidence type="ECO:0008006" key="5">
    <source>
        <dbReference type="Google" id="ProtNLM"/>
    </source>
</evidence>
<reference evidence="3 4" key="1">
    <citation type="submission" date="2018-12" db="EMBL/GenBank/DDBJ databases">
        <title>The whole draft genome of Aquabacterium sp. SJQ9.</title>
        <authorList>
            <person name="Sun L."/>
            <person name="Gao X."/>
            <person name="Chen W."/>
            <person name="Huang K."/>
        </authorList>
    </citation>
    <scope>NUCLEOTIDE SEQUENCE [LARGE SCALE GENOMIC DNA]</scope>
    <source>
        <strain evidence="3 4">SJQ9</strain>
    </source>
</reference>
<protein>
    <recommendedName>
        <fullName evidence="5">TrfB transcriptional repressor protein domain-containing protein</fullName>
    </recommendedName>
</protein>
<comment type="caution">
    <text evidence="3">The sequence shown here is derived from an EMBL/GenBank/DDBJ whole genome shotgun (WGS) entry which is preliminary data.</text>
</comment>
<evidence type="ECO:0000256" key="2">
    <source>
        <dbReference type="ARBA" id="ARBA00023163"/>
    </source>
</evidence>
<dbReference type="Gene3D" id="1.10.10.2690">
    <property type="match status" value="1"/>
</dbReference>
<dbReference type="AlphaFoldDB" id="A0A3R8SYW2"/>
<keyword evidence="1" id="KW-0805">Transcription regulation</keyword>
<proteinExistence type="predicted"/>
<evidence type="ECO:0000313" key="4">
    <source>
        <dbReference type="Proteomes" id="UP000269265"/>
    </source>
</evidence>
<name>A0A3R8SYW2_9BURK</name>
<accession>A0A3R8SYW2</accession>
<evidence type="ECO:0000256" key="1">
    <source>
        <dbReference type="ARBA" id="ARBA00023015"/>
    </source>
</evidence>
<dbReference type="Proteomes" id="UP000269265">
    <property type="component" value="Unassembled WGS sequence"/>
</dbReference>
<dbReference type="InterPro" id="IPR053721">
    <property type="entry name" value="Fimbrial_Adhesin_Reg"/>
</dbReference>
<evidence type="ECO:0000313" key="3">
    <source>
        <dbReference type="EMBL" id="RRS01154.1"/>
    </source>
</evidence>
<organism evidence="3 4">
    <name type="scientific">Aquabacterium soli</name>
    <dbReference type="NCBI Taxonomy" id="2493092"/>
    <lineage>
        <taxon>Bacteria</taxon>
        <taxon>Pseudomonadati</taxon>
        <taxon>Pseudomonadota</taxon>
        <taxon>Betaproteobacteria</taxon>
        <taxon>Burkholderiales</taxon>
        <taxon>Aquabacterium</taxon>
    </lineage>
</organism>
<dbReference type="RefSeq" id="WP_125245254.1">
    <property type="nucleotide sequence ID" value="NZ_RSED01000026.1"/>
</dbReference>